<reference evidence="1 2" key="1">
    <citation type="journal article" date="2012" name="Science">
        <title>The Paleozoic origin of enzymatic lignin decomposition reconstructed from 31 fungal genomes.</title>
        <authorList>
            <person name="Floudas D."/>
            <person name="Binder M."/>
            <person name="Riley R."/>
            <person name="Barry K."/>
            <person name="Blanchette R.A."/>
            <person name="Henrissat B."/>
            <person name="Martinez A.T."/>
            <person name="Otillar R."/>
            <person name="Spatafora J.W."/>
            <person name="Yadav J.S."/>
            <person name="Aerts A."/>
            <person name="Benoit I."/>
            <person name="Boyd A."/>
            <person name="Carlson A."/>
            <person name="Copeland A."/>
            <person name="Coutinho P.M."/>
            <person name="de Vries R.P."/>
            <person name="Ferreira P."/>
            <person name="Findley K."/>
            <person name="Foster B."/>
            <person name="Gaskell J."/>
            <person name="Glotzer D."/>
            <person name="Gorecki P."/>
            <person name="Heitman J."/>
            <person name="Hesse C."/>
            <person name="Hori C."/>
            <person name="Igarashi K."/>
            <person name="Jurgens J.A."/>
            <person name="Kallen N."/>
            <person name="Kersten P."/>
            <person name="Kohler A."/>
            <person name="Kuees U."/>
            <person name="Kumar T.K.A."/>
            <person name="Kuo A."/>
            <person name="LaButti K."/>
            <person name="Larrondo L.F."/>
            <person name="Lindquist E."/>
            <person name="Ling A."/>
            <person name="Lombard V."/>
            <person name="Lucas S."/>
            <person name="Lundell T."/>
            <person name="Martin R."/>
            <person name="McLaughlin D.J."/>
            <person name="Morgenstern I."/>
            <person name="Morin E."/>
            <person name="Murat C."/>
            <person name="Nagy L.G."/>
            <person name="Nolan M."/>
            <person name="Ohm R.A."/>
            <person name="Patyshakuliyeva A."/>
            <person name="Rokas A."/>
            <person name="Ruiz-Duenas F.J."/>
            <person name="Sabat G."/>
            <person name="Salamov A."/>
            <person name="Samejima M."/>
            <person name="Schmutz J."/>
            <person name="Slot J.C."/>
            <person name="St John F."/>
            <person name="Stenlid J."/>
            <person name="Sun H."/>
            <person name="Sun S."/>
            <person name="Syed K."/>
            <person name="Tsang A."/>
            <person name="Wiebenga A."/>
            <person name="Young D."/>
            <person name="Pisabarro A."/>
            <person name="Eastwood D.C."/>
            <person name="Martin F."/>
            <person name="Cullen D."/>
            <person name="Grigoriev I.V."/>
            <person name="Hibbett D.S."/>
        </authorList>
    </citation>
    <scope>NUCLEOTIDE SEQUENCE [LARGE SCALE GENOMIC DNA]</scope>
    <source>
        <strain evidence="1 2">DJM-731 SS1</strain>
    </source>
</reference>
<name>M5G9A1_DACPD</name>
<evidence type="ECO:0000313" key="2">
    <source>
        <dbReference type="Proteomes" id="UP000030653"/>
    </source>
</evidence>
<dbReference type="AlphaFoldDB" id="M5G9A1"/>
<dbReference type="HOGENOM" id="CLU_2250038_0_0_1"/>
<dbReference type="RefSeq" id="XP_040629336.1">
    <property type="nucleotide sequence ID" value="XM_040772667.1"/>
</dbReference>
<dbReference type="EMBL" id="JH795862">
    <property type="protein sequence ID" value="EJU02442.1"/>
    <property type="molecule type" value="Genomic_DNA"/>
</dbReference>
<protein>
    <submittedName>
        <fullName evidence="1">Uncharacterized protein</fullName>
    </submittedName>
</protein>
<sequence length="104" mass="11465">MAHAQIDELDDWLQGEDCVCSTAYITDRSQDSVVAVFAVAAVCRLRDDVIALETHFLWLVITDDRPHTQGNFGIYFCGYQGHARQASSAETDKVGGPCRGVDFP</sequence>
<dbReference type="Proteomes" id="UP000030653">
    <property type="component" value="Unassembled WGS sequence"/>
</dbReference>
<proteinExistence type="predicted"/>
<evidence type="ECO:0000313" key="1">
    <source>
        <dbReference type="EMBL" id="EJU02442.1"/>
    </source>
</evidence>
<gene>
    <name evidence="1" type="ORF">DACRYDRAFT_22083</name>
</gene>
<dbReference type="GeneID" id="63687729"/>
<organism evidence="1 2">
    <name type="scientific">Dacryopinax primogenitus (strain DJM 731)</name>
    <name type="common">Brown rot fungus</name>
    <dbReference type="NCBI Taxonomy" id="1858805"/>
    <lineage>
        <taxon>Eukaryota</taxon>
        <taxon>Fungi</taxon>
        <taxon>Dikarya</taxon>
        <taxon>Basidiomycota</taxon>
        <taxon>Agaricomycotina</taxon>
        <taxon>Dacrymycetes</taxon>
        <taxon>Dacrymycetales</taxon>
        <taxon>Dacrymycetaceae</taxon>
        <taxon>Dacryopinax</taxon>
    </lineage>
</organism>
<keyword evidence="2" id="KW-1185">Reference proteome</keyword>
<accession>M5G9A1</accession>